<accession>A0A365P836</accession>
<proteinExistence type="predicted"/>
<protein>
    <submittedName>
        <fullName evidence="2">Uncharacterized protein</fullName>
    </submittedName>
</protein>
<feature type="compositionally biased region" description="Low complexity" evidence="1">
    <location>
        <begin position="17"/>
        <end position="28"/>
    </location>
</feature>
<dbReference type="AlphaFoldDB" id="A0A365P836"/>
<evidence type="ECO:0000313" key="2">
    <source>
        <dbReference type="EMBL" id="RBA33239.1"/>
    </source>
</evidence>
<comment type="caution">
    <text evidence="2">The sequence shown here is derived from an EMBL/GenBank/DDBJ whole genome shotgun (WGS) entry which is preliminary data.</text>
</comment>
<organism evidence="2 3">
    <name type="scientific">Dietzia maris</name>
    <dbReference type="NCBI Taxonomy" id="37915"/>
    <lineage>
        <taxon>Bacteria</taxon>
        <taxon>Bacillati</taxon>
        <taxon>Actinomycetota</taxon>
        <taxon>Actinomycetes</taxon>
        <taxon>Mycobacteriales</taxon>
        <taxon>Dietziaceae</taxon>
        <taxon>Dietzia</taxon>
    </lineage>
</organism>
<feature type="compositionally biased region" description="Polar residues" evidence="1">
    <location>
        <begin position="63"/>
        <end position="72"/>
    </location>
</feature>
<feature type="region of interest" description="Disordered" evidence="1">
    <location>
        <begin position="14"/>
        <end position="78"/>
    </location>
</feature>
<evidence type="ECO:0000256" key="1">
    <source>
        <dbReference type="SAM" id="MobiDB-lite"/>
    </source>
</evidence>
<gene>
    <name evidence="2" type="ORF">DQ226_13465</name>
</gene>
<sequence>MPRWMVVALRPRRAQDPAYRPARSPRSRQAVLRRAVAGPDPDSSVRGDKPVPSNRGGPPCRKSSGTTTSPQVRRSKAR</sequence>
<reference evidence="2 3" key="1">
    <citation type="submission" date="2018-06" db="EMBL/GenBank/DDBJ databases">
        <title>Whole genome sequencing of four bacterial strains from South Shetland trench revealing bio-synthetic gene clusters.</title>
        <authorList>
            <person name="Abdel-Mageed W.M."/>
            <person name="Lehri B."/>
            <person name="Jarmusch S.A."/>
            <person name="Miranda K."/>
            <person name="Goodfellow M."/>
            <person name="Jaspars M."/>
            <person name="Karlyshev A.V."/>
        </authorList>
    </citation>
    <scope>NUCLEOTIDE SEQUENCE [LARGE SCALE GENOMIC DNA]</scope>
    <source>
        <strain evidence="2 3">SST1</strain>
    </source>
</reference>
<dbReference type="EMBL" id="QNTT01000041">
    <property type="protein sequence ID" value="RBA33239.1"/>
    <property type="molecule type" value="Genomic_DNA"/>
</dbReference>
<name>A0A365P836_9ACTN</name>
<evidence type="ECO:0000313" key="3">
    <source>
        <dbReference type="Proteomes" id="UP000252187"/>
    </source>
</evidence>
<dbReference type="Proteomes" id="UP000252187">
    <property type="component" value="Unassembled WGS sequence"/>
</dbReference>